<reference evidence="2 3" key="1">
    <citation type="submission" date="2019-02" db="EMBL/GenBank/DDBJ databases">
        <title>Genomic Encyclopedia of Type Strains, Phase IV (KMG-IV): sequencing the most valuable type-strain genomes for metagenomic binning, comparative biology and taxonomic classification.</title>
        <authorList>
            <person name="Goeker M."/>
        </authorList>
    </citation>
    <scope>NUCLEOTIDE SEQUENCE [LARGE SCALE GENOMIC DNA]</scope>
    <source>
        <strain evidence="2 3">DSM 21056</strain>
    </source>
</reference>
<comment type="caution">
    <text evidence="2">The sequence shown here is derived from an EMBL/GenBank/DDBJ whole genome shotgun (WGS) entry which is preliminary data.</text>
</comment>
<sequence>MKRTARILLLITATALLAACSQGTQNLRLSPEPPATESIAGGNQDVGLEVTDRRSQSDLGVLENPNRSIVRLVPSQDLAYTVQLAAAEGLRGYGFTPRLWDEDRQPRLEIAIETLRHDVAVGVPYDLTTRIRLSAVAFAGGERFTSQAQTTKTAQRALPPNAEANAEVVNAAISEALERLLNGELAAFLAGRG</sequence>
<protein>
    <submittedName>
        <fullName evidence="2">Putative lipoprotein</fullName>
    </submittedName>
</protein>
<dbReference type="PROSITE" id="PS51257">
    <property type="entry name" value="PROKAR_LIPOPROTEIN"/>
    <property type="match status" value="1"/>
</dbReference>
<keyword evidence="3" id="KW-1185">Reference proteome</keyword>
<evidence type="ECO:0000313" key="3">
    <source>
        <dbReference type="Proteomes" id="UP000292298"/>
    </source>
</evidence>
<organism evidence="2 3">
    <name type="scientific">Spiribacter vilamensis</name>
    <dbReference type="NCBI Taxonomy" id="531306"/>
    <lineage>
        <taxon>Bacteria</taxon>
        <taxon>Pseudomonadati</taxon>
        <taxon>Pseudomonadota</taxon>
        <taxon>Gammaproteobacteria</taxon>
        <taxon>Chromatiales</taxon>
        <taxon>Ectothiorhodospiraceae</taxon>
        <taxon>Spiribacter</taxon>
    </lineage>
</organism>
<proteinExistence type="predicted"/>
<dbReference type="OrthoDB" id="5796674at2"/>
<dbReference type="InterPro" id="IPR005619">
    <property type="entry name" value="Uncharacterised_YajG"/>
</dbReference>
<accession>A0A4Q8D2N7</accession>
<name>A0A4Q8D2N7_9GAMM</name>
<dbReference type="AlphaFoldDB" id="A0A4Q8D2N7"/>
<dbReference type="EMBL" id="SHLI01000001">
    <property type="protein sequence ID" value="RZU99681.1"/>
    <property type="molecule type" value="Genomic_DNA"/>
</dbReference>
<keyword evidence="2" id="KW-0449">Lipoprotein</keyword>
<gene>
    <name evidence="2" type="ORF">EV698_1976</name>
</gene>
<keyword evidence="1" id="KW-0732">Signal</keyword>
<evidence type="ECO:0000256" key="1">
    <source>
        <dbReference type="SAM" id="SignalP"/>
    </source>
</evidence>
<dbReference type="Pfam" id="PF03923">
    <property type="entry name" value="Lipoprotein_16"/>
    <property type="match status" value="1"/>
</dbReference>
<dbReference type="Proteomes" id="UP000292298">
    <property type="component" value="Unassembled WGS sequence"/>
</dbReference>
<dbReference type="RefSeq" id="WP_130503888.1">
    <property type="nucleotide sequence ID" value="NZ_SHLI01000001.1"/>
</dbReference>
<feature type="signal peptide" evidence="1">
    <location>
        <begin position="1"/>
        <end position="18"/>
    </location>
</feature>
<evidence type="ECO:0000313" key="2">
    <source>
        <dbReference type="EMBL" id="RZU99681.1"/>
    </source>
</evidence>
<feature type="chain" id="PRO_5020549191" evidence="1">
    <location>
        <begin position="19"/>
        <end position="193"/>
    </location>
</feature>